<proteinExistence type="predicted"/>
<dbReference type="AlphaFoldDB" id="A0A2X0V0A9"/>
<name>A0A2X0V0A9_9GAMM</name>
<sequence length="37" mass="4323">MVKAMQKSDEVIVCREYRRRAKALNMSNEVEPNLAEI</sequence>
<reference evidence="1 2" key="1">
    <citation type="submission" date="2018-06" db="EMBL/GenBank/DDBJ databases">
        <authorList>
            <consortium name="Pathogen Informatics"/>
            <person name="Doyle S."/>
        </authorList>
    </citation>
    <scope>NUCLEOTIDE SEQUENCE [LARGE SCALE GENOMIC DNA]</scope>
    <source>
        <strain evidence="1 2">NCTC13093</strain>
    </source>
</reference>
<organism evidence="1 2">
    <name type="scientific">Anaerobiospirillum thomasii</name>
    <dbReference type="NCBI Taxonomy" id="179995"/>
    <lineage>
        <taxon>Bacteria</taxon>
        <taxon>Pseudomonadati</taxon>
        <taxon>Pseudomonadota</taxon>
        <taxon>Gammaproteobacteria</taxon>
        <taxon>Aeromonadales</taxon>
        <taxon>Succinivibrionaceae</taxon>
        <taxon>Anaerobiospirillum</taxon>
    </lineage>
</organism>
<keyword evidence="2" id="KW-1185">Reference proteome</keyword>
<accession>A0A2X0V0A9</accession>
<dbReference type="EMBL" id="UAPV01000001">
    <property type="protein sequence ID" value="SPT70334.1"/>
    <property type="molecule type" value="Genomic_DNA"/>
</dbReference>
<evidence type="ECO:0000313" key="2">
    <source>
        <dbReference type="Proteomes" id="UP000250086"/>
    </source>
</evidence>
<dbReference type="Proteomes" id="UP000250086">
    <property type="component" value="Unassembled WGS sequence"/>
</dbReference>
<protein>
    <submittedName>
        <fullName evidence="1">Uncharacterized protein</fullName>
    </submittedName>
</protein>
<evidence type="ECO:0000313" key="1">
    <source>
        <dbReference type="EMBL" id="SPT70334.1"/>
    </source>
</evidence>
<gene>
    <name evidence="1" type="ORF">NCTC13093_01746</name>
</gene>